<feature type="signal peptide" evidence="1">
    <location>
        <begin position="1"/>
        <end position="15"/>
    </location>
</feature>
<feature type="chain" id="PRO_5025659399" evidence="1">
    <location>
        <begin position="16"/>
        <end position="79"/>
    </location>
</feature>
<evidence type="ECO:0000256" key="1">
    <source>
        <dbReference type="SAM" id="SignalP"/>
    </source>
</evidence>
<evidence type="ECO:0000313" key="2">
    <source>
        <dbReference type="EMBL" id="KAF2800963.1"/>
    </source>
</evidence>
<sequence length="79" mass="8112">MRLLLLSLFASLAAALPSPIDAAPKDVCAYAENCYTTAPRDGYCSIPGQDGCAAAHPGICALWPPNGGACEICCKKING</sequence>
<dbReference type="EMBL" id="MU001740">
    <property type="protein sequence ID" value="KAF2800963.1"/>
    <property type="molecule type" value="Genomic_DNA"/>
</dbReference>
<keyword evidence="1" id="KW-0732">Signal</keyword>
<gene>
    <name evidence="2" type="ORF">K505DRAFT_355213</name>
</gene>
<name>A0A6A6XXI1_9PLEO</name>
<dbReference type="AlphaFoldDB" id="A0A6A6XXI1"/>
<accession>A0A6A6XXI1</accession>
<dbReference type="Proteomes" id="UP000799757">
    <property type="component" value="Unassembled WGS sequence"/>
</dbReference>
<protein>
    <submittedName>
        <fullName evidence="2">Uncharacterized protein</fullName>
    </submittedName>
</protein>
<evidence type="ECO:0000313" key="3">
    <source>
        <dbReference type="Proteomes" id="UP000799757"/>
    </source>
</evidence>
<proteinExistence type="predicted"/>
<reference evidence="2" key="1">
    <citation type="journal article" date="2020" name="Stud. Mycol.">
        <title>101 Dothideomycetes genomes: a test case for predicting lifestyles and emergence of pathogens.</title>
        <authorList>
            <person name="Haridas S."/>
            <person name="Albert R."/>
            <person name="Binder M."/>
            <person name="Bloem J."/>
            <person name="Labutti K."/>
            <person name="Salamov A."/>
            <person name="Andreopoulos B."/>
            <person name="Baker S."/>
            <person name="Barry K."/>
            <person name="Bills G."/>
            <person name="Bluhm B."/>
            <person name="Cannon C."/>
            <person name="Castanera R."/>
            <person name="Culley D."/>
            <person name="Daum C."/>
            <person name="Ezra D."/>
            <person name="Gonzalez J."/>
            <person name="Henrissat B."/>
            <person name="Kuo A."/>
            <person name="Liang C."/>
            <person name="Lipzen A."/>
            <person name="Lutzoni F."/>
            <person name="Magnuson J."/>
            <person name="Mondo S."/>
            <person name="Nolan M."/>
            <person name="Ohm R."/>
            <person name="Pangilinan J."/>
            <person name="Park H.-J."/>
            <person name="Ramirez L."/>
            <person name="Alfaro M."/>
            <person name="Sun H."/>
            <person name="Tritt A."/>
            <person name="Yoshinaga Y."/>
            <person name="Zwiers L.-H."/>
            <person name="Turgeon B."/>
            <person name="Goodwin S."/>
            <person name="Spatafora J."/>
            <person name="Crous P."/>
            <person name="Grigoriev I."/>
        </authorList>
    </citation>
    <scope>NUCLEOTIDE SEQUENCE</scope>
    <source>
        <strain evidence="2">CBS 109.77</strain>
    </source>
</reference>
<organism evidence="2 3">
    <name type="scientific">Melanomma pulvis-pyrius CBS 109.77</name>
    <dbReference type="NCBI Taxonomy" id="1314802"/>
    <lineage>
        <taxon>Eukaryota</taxon>
        <taxon>Fungi</taxon>
        <taxon>Dikarya</taxon>
        <taxon>Ascomycota</taxon>
        <taxon>Pezizomycotina</taxon>
        <taxon>Dothideomycetes</taxon>
        <taxon>Pleosporomycetidae</taxon>
        <taxon>Pleosporales</taxon>
        <taxon>Melanommataceae</taxon>
        <taxon>Melanomma</taxon>
    </lineage>
</organism>
<keyword evidence="3" id="KW-1185">Reference proteome</keyword>